<feature type="transmembrane region" description="Helical" evidence="9">
    <location>
        <begin position="194"/>
        <end position="213"/>
    </location>
</feature>
<dbReference type="PROSITE" id="PS50929">
    <property type="entry name" value="ABC_TM1F"/>
    <property type="match status" value="1"/>
</dbReference>
<evidence type="ECO:0000256" key="5">
    <source>
        <dbReference type="ARBA" id="ARBA00022741"/>
    </source>
</evidence>
<gene>
    <name evidence="12" type="ORF">H5P30_01185</name>
</gene>
<keyword evidence="5" id="KW-0547">Nucleotide-binding</keyword>
<dbReference type="Pfam" id="PF00005">
    <property type="entry name" value="ABC_tran"/>
    <property type="match status" value="1"/>
</dbReference>
<dbReference type="InterPro" id="IPR011527">
    <property type="entry name" value="ABC1_TM_dom"/>
</dbReference>
<evidence type="ECO:0000313" key="12">
    <source>
        <dbReference type="EMBL" id="MBC2600387.1"/>
    </source>
</evidence>
<dbReference type="AlphaFoldDB" id="A0A7X1AUW8"/>
<dbReference type="Proteomes" id="UP000525652">
    <property type="component" value="Unassembled WGS sequence"/>
</dbReference>
<name>A0A7X1AUW8_9BACT</name>
<dbReference type="InterPro" id="IPR003593">
    <property type="entry name" value="AAA+_ATPase"/>
</dbReference>
<keyword evidence="3" id="KW-1003">Cell membrane</keyword>
<evidence type="ECO:0000256" key="6">
    <source>
        <dbReference type="ARBA" id="ARBA00022840"/>
    </source>
</evidence>
<dbReference type="Gene3D" id="3.40.50.300">
    <property type="entry name" value="P-loop containing nucleotide triphosphate hydrolases"/>
    <property type="match status" value="1"/>
</dbReference>
<dbReference type="GO" id="GO:0005886">
    <property type="term" value="C:plasma membrane"/>
    <property type="evidence" value="ECO:0007669"/>
    <property type="project" value="UniProtKB-SubCell"/>
</dbReference>
<keyword evidence="13" id="KW-1185">Reference proteome</keyword>
<dbReference type="GO" id="GO:0015421">
    <property type="term" value="F:ABC-type oligopeptide transporter activity"/>
    <property type="evidence" value="ECO:0007669"/>
    <property type="project" value="TreeGrafter"/>
</dbReference>
<evidence type="ECO:0000256" key="7">
    <source>
        <dbReference type="ARBA" id="ARBA00022989"/>
    </source>
</evidence>
<keyword evidence="8 9" id="KW-0472">Membrane</keyword>
<dbReference type="InterPro" id="IPR017871">
    <property type="entry name" value="ABC_transporter-like_CS"/>
</dbReference>
<feature type="transmembrane region" description="Helical" evidence="9">
    <location>
        <begin position="34"/>
        <end position="59"/>
    </location>
</feature>
<dbReference type="InterPro" id="IPR036640">
    <property type="entry name" value="ABC1_TM_sf"/>
</dbReference>
<dbReference type="PANTHER" id="PTHR43394">
    <property type="entry name" value="ATP-DEPENDENT PERMEASE MDL1, MITOCHONDRIAL"/>
    <property type="match status" value="1"/>
</dbReference>
<organism evidence="12 13">
    <name type="scientific">Puniceicoccus vermicola</name>
    <dbReference type="NCBI Taxonomy" id="388746"/>
    <lineage>
        <taxon>Bacteria</taxon>
        <taxon>Pseudomonadati</taxon>
        <taxon>Verrucomicrobiota</taxon>
        <taxon>Opitutia</taxon>
        <taxon>Puniceicoccales</taxon>
        <taxon>Puniceicoccaceae</taxon>
        <taxon>Puniceicoccus</taxon>
    </lineage>
</organism>
<feature type="transmembrane region" description="Helical" evidence="9">
    <location>
        <begin position="87"/>
        <end position="107"/>
    </location>
</feature>
<keyword evidence="6 12" id="KW-0067">ATP-binding</keyword>
<protein>
    <submittedName>
        <fullName evidence="12">ABC transporter ATP-binding protein</fullName>
    </submittedName>
</protein>
<evidence type="ECO:0000256" key="3">
    <source>
        <dbReference type="ARBA" id="ARBA00022475"/>
    </source>
</evidence>
<accession>A0A7X1AUW8</accession>
<evidence type="ECO:0000256" key="8">
    <source>
        <dbReference type="ARBA" id="ARBA00023136"/>
    </source>
</evidence>
<dbReference type="SMART" id="SM00382">
    <property type="entry name" value="AAA"/>
    <property type="match status" value="1"/>
</dbReference>
<evidence type="ECO:0000256" key="4">
    <source>
        <dbReference type="ARBA" id="ARBA00022692"/>
    </source>
</evidence>
<dbReference type="GO" id="GO:0016887">
    <property type="term" value="F:ATP hydrolysis activity"/>
    <property type="evidence" value="ECO:0007669"/>
    <property type="project" value="InterPro"/>
</dbReference>
<dbReference type="SUPFAM" id="SSF52540">
    <property type="entry name" value="P-loop containing nucleoside triphosphate hydrolases"/>
    <property type="match status" value="1"/>
</dbReference>
<dbReference type="InterPro" id="IPR039421">
    <property type="entry name" value="Type_1_exporter"/>
</dbReference>
<evidence type="ECO:0000313" key="13">
    <source>
        <dbReference type="Proteomes" id="UP000525652"/>
    </source>
</evidence>
<dbReference type="RefSeq" id="WP_185691137.1">
    <property type="nucleotide sequence ID" value="NZ_JACHVA010000017.1"/>
</dbReference>
<dbReference type="PROSITE" id="PS50893">
    <property type="entry name" value="ABC_TRANSPORTER_2"/>
    <property type="match status" value="1"/>
</dbReference>
<comment type="caution">
    <text evidence="12">The sequence shown here is derived from an EMBL/GenBank/DDBJ whole genome shotgun (WGS) entry which is preliminary data.</text>
</comment>
<evidence type="ECO:0000256" key="1">
    <source>
        <dbReference type="ARBA" id="ARBA00004651"/>
    </source>
</evidence>
<feature type="domain" description="ABC transporter" evidence="10">
    <location>
        <begin position="372"/>
        <end position="606"/>
    </location>
</feature>
<feature type="transmembrane region" description="Helical" evidence="9">
    <location>
        <begin position="169"/>
        <end position="188"/>
    </location>
</feature>
<dbReference type="Pfam" id="PF00664">
    <property type="entry name" value="ABC_membrane"/>
    <property type="match status" value="1"/>
</dbReference>
<evidence type="ECO:0000259" key="10">
    <source>
        <dbReference type="PROSITE" id="PS50893"/>
    </source>
</evidence>
<dbReference type="PROSITE" id="PS00211">
    <property type="entry name" value="ABC_TRANSPORTER_1"/>
    <property type="match status" value="1"/>
</dbReference>
<evidence type="ECO:0000259" key="11">
    <source>
        <dbReference type="PROSITE" id="PS50929"/>
    </source>
</evidence>
<keyword evidence="2" id="KW-0813">Transport</keyword>
<reference evidence="12 13" key="1">
    <citation type="submission" date="2020-07" db="EMBL/GenBank/DDBJ databases">
        <authorList>
            <person name="Feng X."/>
        </authorList>
    </citation>
    <scope>NUCLEOTIDE SEQUENCE [LARGE SCALE GENOMIC DNA]</scope>
    <source>
        <strain evidence="12 13">JCM14086</strain>
    </source>
</reference>
<keyword evidence="4 9" id="KW-0812">Transmembrane</keyword>
<dbReference type="Gene3D" id="1.20.1560.10">
    <property type="entry name" value="ABC transporter type 1, transmembrane domain"/>
    <property type="match status" value="1"/>
</dbReference>
<dbReference type="PANTHER" id="PTHR43394:SF1">
    <property type="entry name" value="ATP-BINDING CASSETTE SUB-FAMILY B MEMBER 10, MITOCHONDRIAL"/>
    <property type="match status" value="1"/>
</dbReference>
<evidence type="ECO:0000256" key="2">
    <source>
        <dbReference type="ARBA" id="ARBA00022448"/>
    </source>
</evidence>
<comment type="subcellular location">
    <subcellularLocation>
        <location evidence="1">Cell membrane</location>
        <topology evidence="1">Multi-pass membrane protein</topology>
    </subcellularLocation>
</comment>
<dbReference type="EMBL" id="JACHVA010000017">
    <property type="protein sequence ID" value="MBC2600387.1"/>
    <property type="molecule type" value="Genomic_DNA"/>
</dbReference>
<dbReference type="CDD" id="cd07346">
    <property type="entry name" value="ABC_6TM_exporters"/>
    <property type="match status" value="1"/>
</dbReference>
<sequence>MGSTLGGAETGQKTDNWTLIKRLLRFAWQFRTRCLLVIVLQSLILCLTIGSVNLAGVAIDYLKVHLTGSGDLVWPLGIEPPPGTDPFHVILGIGLCVGLFAILRAILEYYNELSRSLLIHVDIVLRLRGLVYEKMQRLSFRFFDKNASGTLINRVTSDVQSTRAFIDQVVVQVFVMSVSLIVYLGYMLSYHVPLTLACLVTTPILAYASTWFAKKLRPNYLKNSELMDRMVLNFSESMQGIQMIKGFALEKLREKDFEEQTQAVRNKRQEIFWLTSNFAPFVGGLTQINLIVLLAYGGYLVIQGQLPLGTGLVAFAALLQQFSNQVANLAGIADSVQQSLTGARRVFEVLDAPVEIQSPENPVPLEKIQGEIRFEDVTFGFDPDRSILRNIDLEAKPGQIIAIAGATGSGKSQLMSLIPRFYDPEEGRVLLDGHDLREIDVKTIRRNVGIVFQENFLFSNSIAANISFGNPSATREQIEKAARIACAHDFIMAMPNGYDSILSESGSNLSGGQQQRLAIARAVLLEPSILLLDDPTAAIDPETEHEIMAAIDSAISGRTTFIVAHRLSTLRRADQVIVLDRGEIIQRGHHNELMQQEGLYRSAVQLQAIDPDSMALIAEAERRQR</sequence>
<dbReference type="SUPFAM" id="SSF90123">
    <property type="entry name" value="ABC transporter transmembrane region"/>
    <property type="match status" value="1"/>
</dbReference>
<evidence type="ECO:0000256" key="9">
    <source>
        <dbReference type="SAM" id="Phobius"/>
    </source>
</evidence>
<keyword evidence="7 9" id="KW-1133">Transmembrane helix</keyword>
<proteinExistence type="predicted"/>
<feature type="domain" description="ABC transmembrane type-1" evidence="11">
    <location>
        <begin position="35"/>
        <end position="338"/>
    </location>
</feature>
<dbReference type="InterPro" id="IPR003439">
    <property type="entry name" value="ABC_transporter-like_ATP-bd"/>
</dbReference>
<dbReference type="FunFam" id="3.40.50.300:FF:000221">
    <property type="entry name" value="Multidrug ABC transporter ATP-binding protein"/>
    <property type="match status" value="1"/>
</dbReference>
<feature type="transmembrane region" description="Helical" evidence="9">
    <location>
        <begin position="271"/>
        <end position="296"/>
    </location>
</feature>
<dbReference type="GO" id="GO:0005524">
    <property type="term" value="F:ATP binding"/>
    <property type="evidence" value="ECO:0007669"/>
    <property type="project" value="UniProtKB-KW"/>
</dbReference>
<dbReference type="InterPro" id="IPR027417">
    <property type="entry name" value="P-loop_NTPase"/>
</dbReference>